<dbReference type="PRINTS" id="PR00340">
    <property type="entry name" value="PIIGLNB"/>
</dbReference>
<comment type="caution">
    <text evidence="1">The sequence shown here is derived from an EMBL/GenBank/DDBJ whole genome shotgun (WGS) entry which is preliminary data.</text>
</comment>
<dbReference type="SUPFAM" id="SSF54913">
    <property type="entry name" value="GlnB-like"/>
    <property type="match status" value="1"/>
</dbReference>
<evidence type="ECO:0000313" key="1">
    <source>
        <dbReference type="EMBL" id="HIU50896.1"/>
    </source>
</evidence>
<accession>A0A9D1LZJ1</accession>
<dbReference type="GO" id="GO:0006808">
    <property type="term" value="P:regulation of nitrogen utilization"/>
    <property type="evidence" value="ECO:0007669"/>
    <property type="project" value="InterPro"/>
</dbReference>
<dbReference type="InterPro" id="IPR011322">
    <property type="entry name" value="N-reg_PII-like_a/b"/>
</dbReference>
<dbReference type="SMART" id="SM00938">
    <property type="entry name" value="P-II"/>
    <property type="match status" value="1"/>
</dbReference>
<protein>
    <submittedName>
        <fullName evidence="1">P-II family nitrogen regulator</fullName>
    </submittedName>
</protein>
<dbReference type="AlphaFoldDB" id="A0A9D1LZJ1"/>
<dbReference type="EMBL" id="DVNG01000116">
    <property type="protein sequence ID" value="HIU50896.1"/>
    <property type="molecule type" value="Genomic_DNA"/>
</dbReference>
<reference evidence="1" key="1">
    <citation type="submission" date="2020-10" db="EMBL/GenBank/DDBJ databases">
        <authorList>
            <person name="Gilroy R."/>
        </authorList>
    </citation>
    <scope>NUCLEOTIDE SEQUENCE</scope>
    <source>
        <strain evidence="1">ChiGjej1B1-1684</strain>
    </source>
</reference>
<dbReference type="PANTHER" id="PTHR30115">
    <property type="entry name" value="NITROGEN REGULATORY PROTEIN P-II"/>
    <property type="match status" value="1"/>
</dbReference>
<dbReference type="PROSITE" id="PS51343">
    <property type="entry name" value="PII_GLNB_DOM"/>
    <property type="match status" value="1"/>
</dbReference>
<feature type="non-terminal residue" evidence="1">
    <location>
        <position position="1"/>
    </location>
</feature>
<dbReference type="Proteomes" id="UP000824118">
    <property type="component" value="Unassembled WGS sequence"/>
</dbReference>
<dbReference type="Gene3D" id="3.30.70.120">
    <property type="match status" value="1"/>
</dbReference>
<proteinExistence type="predicted"/>
<organism evidence="1 2">
    <name type="scientific">Candidatus Limousia pullorum</name>
    <dbReference type="NCBI Taxonomy" id="2840860"/>
    <lineage>
        <taxon>Bacteria</taxon>
        <taxon>Bacillati</taxon>
        <taxon>Bacillota</taxon>
        <taxon>Clostridia</taxon>
        <taxon>Eubacteriales</taxon>
        <taxon>Oscillospiraceae</taxon>
        <taxon>Oscillospiraceae incertae sedis</taxon>
        <taxon>Candidatus Limousia</taxon>
    </lineage>
</organism>
<dbReference type="InterPro" id="IPR002187">
    <property type="entry name" value="N-reg_PII"/>
</dbReference>
<name>A0A9D1LZJ1_9FIRM</name>
<dbReference type="GO" id="GO:0005524">
    <property type="term" value="F:ATP binding"/>
    <property type="evidence" value="ECO:0007669"/>
    <property type="project" value="TreeGrafter"/>
</dbReference>
<dbReference type="InterPro" id="IPR015867">
    <property type="entry name" value="N-reg_PII/ATP_PRibTrfase_C"/>
</dbReference>
<gene>
    <name evidence="1" type="ORF">IAD22_07780</name>
</gene>
<dbReference type="GO" id="GO:0005829">
    <property type="term" value="C:cytosol"/>
    <property type="evidence" value="ECO:0007669"/>
    <property type="project" value="TreeGrafter"/>
</dbReference>
<sequence>AEQAPAELVDSADPGADYKLTKISIITRQNKLNELMHALNSIGITGITVTNVLGCGTQKGASHFYRGVEMDMSLLPKIKVEIVVSKVPVQLVLDTARKALYTGKIGDGKMFVYDIENVVKVRTGEEGFDALQDTPL</sequence>
<dbReference type="PANTHER" id="PTHR30115:SF11">
    <property type="entry name" value="NITROGEN REGULATORY PROTEIN P-II HOMOLOG"/>
    <property type="match status" value="1"/>
</dbReference>
<dbReference type="GO" id="GO:0030234">
    <property type="term" value="F:enzyme regulator activity"/>
    <property type="evidence" value="ECO:0007669"/>
    <property type="project" value="InterPro"/>
</dbReference>
<reference evidence="1" key="2">
    <citation type="journal article" date="2021" name="PeerJ">
        <title>Extensive microbial diversity within the chicken gut microbiome revealed by metagenomics and culture.</title>
        <authorList>
            <person name="Gilroy R."/>
            <person name="Ravi A."/>
            <person name="Getino M."/>
            <person name="Pursley I."/>
            <person name="Horton D.L."/>
            <person name="Alikhan N.F."/>
            <person name="Baker D."/>
            <person name="Gharbi K."/>
            <person name="Hall N."/>
            <person name="Watson M."/>
            <person name="Adriaenssens E.M."/>
            <person name="Foster-Nyarko E."/>
            <person name="Jarju S."/>
            <person name="Secka A."/>
            <person name="Antonio M."/>
            <person name="Oren A."/>
            <person name="Chaudhuri R.R."/>
            <person name="La Ragione R."/>
            <person name="Hildebrand F."/>
            <person name="Pallen M.J."/>
        </authorList>
    </citation>
    <scope>NUCLEOTIDE SEQUENCE</scope>
    <source>
        <strain evidence="1">ChiGjej1B1-1684</strain>
    </source>
</reference>
<evidence type="ECO:0000313" key="2">
    <source>
        <dbReference type="Proteomes" id="UP000824118"/>
    </source>
</evidence>
<dbReference type="Pfam" id="PF00543">
    <property type="entry name" value="P-II"/>
    <property type="match status" value="1"/>
</dbReference>